<evidence type="ECO:0000313" key="2">
    <source>
        <dbReference type="EMBL" id="WVY89374.1"/>
    </source>
</evidence>
<evidence type="ECO:0000256" key="1">
    <source>
        <dbReference type="SAM" id="Phobius"/>
    </source>
</evidence>
<accession>A0AAQ3ME67</accession>
<sequence length="182" mass="20383">MLRHWRCGEMVVKVAAGGRVLRDSVMVVRGELMVVVQRRRRLRSVVKGGHLAVDLLAMKIPVAVAGSANHGLQSAVLAGRHELAASVDSVSAEAHGVVLLAFSVAYRGGAERALPSLAADFGASRRVSKRVVTCHRRWHRRVRHPHFLLLLLLLVEFHIAIHLLSLKRRKERRKIYFFTNEN</sequence>
<feature type="transmembrane region" description="Helical" evidence="1">
    <location>
        <begin position="147"/>
        <end position="166"/>
    </location>
</feature>
<name>A0AAQ3ME67_VIGMU</name>
<proteinExistence type="predicted"/>
<reference evidence="2 3" key="1">
    <citation type="journal article" date="2023" name="Life. Sci Alliance">
        <title>Evolutionary insights into 3D genome organization and epigenetic landscape of Vigna mungo.</title>
        <authorList>
            <person name="Junaid A."/>
            <person name="Singh B."/>
            <person name="Bhatia S."/>
        </authorList>
    </citation>
    <scope>NUCLEOTIDE SEQUENCE [LARGE SCALE GENOMIC DNA]</scope>
    <source>
        <strain evidence="2">Urdbean</strain>
    </source>
</reference>
<organism evidence="2 3">
    <name type="scientific">Vigna mungo</name>
    <name type="common">Black gram</name>
    <name type="synonym">Phaseolus mungo</name>
    <dbReference type="NCBI Taxonomy" id="3915"/>
    <lineage>
        <taxon>Eukaryota</taxon>
        <taxon>Viridiplantae</taxon>
        <taxon>Streptophyta</taxon>
        <taxon>Embryophyta</taxon>
        <taxon>Tracheophyta</taxon>
        <taxon>Spermatophyta</taxon>
        <taxon>Magnoliopsida</taxon>
        <taxon>eudicotyledons</taxon>
        <taxon>Gunneridae</taxon>
        <taxon>Pentapetalae</taxon>
        <taxon>rosids</taxon>
        <taxon>fabids</taxon>
        <taxon>Fabales</taxon>
        <taxon>Fabaceae</taxon>
        <taxon>Papilionoideae</taxon>
        <taxon>50 kb inversion clade</taxon>
        <taxon>NPAAA clade</taxon>
        <taxon>indigoferoid/millettioid clade</taxon>
        <taxon>Phaseoleae</taxon>
        <taxon>Vigna</taxon>
    </lineage>
</organism>
<protein>
    <submittedName>
        <fullName evidence="2">Uncharacterized protein</fullName>
    </submittedName>
</protein>
<keyword evidence="1" id="KW-1133">Transmembrane helix</keyword>
<dbReference type="AlphaFoldDB" id="A0AAQ3ME67"/>
<keyword evidence="1" id="KW-0472">Membrane</keyword>
<dbReference type="EMBL" id="CP144690">
    <property type="protein sequence ID" value="WVY89374.1"/>
    <property type="molecule type" value="Genomic_DNA"/>
</dbReference>
<keyword evidence="3" id="KW-1185">Reference proteome</keyword>
<keyword evidence="1" id="KW-0812">Transmembrane</keyword>
<dbReference type="Proteomes" id="UP001374535">
    <property type="component" value="Chromosome 11"/>
</dbReference>
<gene>
    <name evidence="2" type="ORF">V8G54_034888</name>
</gene>
<evidence type="ECO:0000313" key="3">
    <source>
        <dbReference type="Proteomes" id="UP001374535"/>
    </source>
</evidence>